<dbReference type="RefSeq" id="WP_203694948.1">
    <property type="nucleotide sequence ID" value="NZ_BAAALC010000001.1"/>
</dbReference>
<protein>
    <recommendedName>
        <fullName evidence="3">AAA domain-containing protein</fullName>
    </recommendedName>
</protein>
<evidence type="ECO:0000313" key="1">
    <source>
        <dbReference type="EMBL" id="GIG08637.1"/>
    </source>
</evidence>
<proteinExistence type="predicted"/>
<comment type="caution">
    <text evidence="1">The sequence shown here is derived from an EMBL/GenBank/DDBJ whole genome shotgun (WGS) entry which is preliminary data.</text>
</comment>
<reference evidence="1 2" key="1">
    <citation type="submission" date="2021-01" db="EMBL/GenBank/DDBJ databases">
        <title>Whole genome shotgun sequence of Catellatospora coxensis NBRC 107359.</title>
        <authorList>
            <person name="Komaki H."/>
            <person name="Tamura T."/>
        </authorList>
    </citation>
    <scope>NUCLEOTIDE SEQUENCE [LARGE SCALE GENOMIC DNA]</scope>
    <source>
        <strain evidence="1 2">NBRC 107359</strain>
    </source>
</reference>
<name>A0A8J3KT76_9ACTN</name>
<dbReference type="Pfam" id="PF13671">
    <property type="entry name" value="AAA_33"/>
    <property type="match status" value="1"/>
</dbReference>
<organism evidence="1 2">
    <name type="scientific">Catellatospora coxensis</name>
    <dbReference type="NCBI Taxonomy" id="310354"/>
    <lineage>
        <taxon>Bacteria</taxon>
        <taxon>Bacillati</taxon>
        <taxon>Actinomycetota</taxon>
        <taxon>Actinomycetes</taxon>
        <taxon>Micromonosporales</taxon>
        <taxon>Micromonosporaceae</taxon>
        <taxon>Catellatospora</taxon>
    </lineage>
</organism>
<dbReference type="SUPFAM" id="SSF52540">
    <property type="entry name" value="P-loop containing nucleoside triphosphate hydrolases"/>
    <property type="match status" value="1"/>
</dbReference>
<gene>
    <name evidence="1" type="ORF">Cco03nite_53370</name>
</gene>
<dbReference type="EMBL" id="BONI01000050">
    <property type="protein sequence ID" value="GIG08637.1"/>
    <property type="molecule type" value="Genomic_DNA"/>
</dbReference>
<dbReference type="Gene3D" id="3.40.50.300">
    <property type="entry name" value="P-loop containing nucleotide triphosphate hydrolases"/>
    <property type="match status" value="1"/>
</dbReference>
<sequence>MNAAVWVVAGPPGAGKSTVSRLLLAALDPVPALLDKDVLYGGFVAATLQAAGRPHGEREGPWYDEHIKIHEYAGMTATARLIRSHGCPVLLDAPFTGQIHDPVRWAAWVAELGGDPVHLIWIRTDPATLHTRLHARGLPRDAQKLAGFDAFAEQIRAGIEPPIPHLTVDNRTGAEPLESQLTALLQR</sequence>
<evidence type="ECO:0000313" key="2">
    <source>
        <dbReference type="Proteomes" id="UP000630887"/>
    </source>
</evidence>
<dbReference type="Proteomes" id="UP000630887">
    <property type="component" value="Unassembled WGS sequence"/>
</dbReference>
<dbReference type="AlphaFoldDB" id="A0A8J3KT76"/>
<evidence type="ECO:0008006" key="3">
    <source>
        <dbReference type="Google" id="ProtNLM"/>
    </source>
</evidence>
<dbReference type="InterPro" id="IPR027417">
    <property type="entry name" value="P-loop_NTPase"/>
</dbReference>
<accession>A0A8J3KT76</accession>
<keyword evidence="2" id="KW-1185">Reference proteome</keyword>